<sequence>MTGFPVSITYLPGPAPAGSLIPAAALAAYVDAASIVERAQAHAARMLDEARAALADAERDARQLREDAHRQGLADAAAELARAREDLIGETVQWLVDEADLEARIAMHLDDRLRVLVASVVEPYLRDRDTVELLLAQVRACIAADHGAAPLVLQVGAASAERIRVALEDAPRVRVEVDAALSAHEARLASPYAIVHFDPGRHLDLLLSRLLPSPSTAIAPTPTNHDEPH</sequence>
<evidence type="ECO:0000313" key="3">
    <source>
        <dbReference type="Proteomes" id="UP000594943"/>
    </source>
</evidence>
<dbReference type="AlphaFoldDB" id="A0A7T2TY00"/>
<protein>
    <submittedName>
        <fullName evidence="2">EsaK</fullName>
    </submittedName>
</protein>
<dbReference type="RefSeq" id="WP_006026772.1">
    <property type="nucleotide sequence ID" value="NZ_CP013380.1"/>
</dbReference>
<dbReference type="KEGG" id="bhg:I6G56_10855"/>
<gene>
    <name evidence="2" type="ORF">I6G56_10855</name>
</gene>
<organism evidence="2 3">
    <name type="scientific">Burkholderia humptydooensis</name>
    <dbReference type="NCBI Taxonomy" id="430531"/>
    <lineage>
        <taxon>Bacteria</taxon>
        <taxon>Pseudomonadati</taxon>
        <taxon>Pseudomonadota</taxon>
        <taxon>Betaproteobacteria</taxon>
        <taxon>Burkholderiales</taxon>
        <taxon>Burkholderiaceae</taxon>
        <taxon>Burkholderia</taxon>
        <taxon>pseudomallei group</taxon>
    </lineage>
</organism>
<accession>A0A7T2TY00</accession>
<dbReference type="Proteomes" id="UP000594943">
    <property type="component" value="Chromosome 1"/>
</dbReference>
<dbReference type="EMBL" id="CP065686">
    <property type="protein sequence ID" value="QPS42143.1"/>
    <property type="molecule type" value="Genomic_DNA"/>
</dbReference>
<proteinExistence type="predicted"/>
<feature type="coiled-coil region" evidence="1">
    <location>
        <begin position="40"/>
        <end position="67"/>
    </location>
</feature>
<evidence type="ECO:0000256" key="1">
    <source>
        <dbReference type="SAM" id="Coils"/>
    </source>
</evidence>
<evidence type="ECO:0000313" key="2">
    <source>
        <dbReference type="EMBL" id="QPS42143.1"/>
    </source>
</evidence>
<name>A0A7T2TY00_9BURK</name>
<reference evidence="2 3" key="1">
    <citation type="submission" date="2020-12" db="EMBL/GenBank/DDBJ databases">
        <title>FDA dAtabase for Regulatory Grade micrObial Sequences (FDA-ARGOS): Supporting development and validation of Infectious Disease Dx tests.</title>
        <authorList>
            <person name="Nelson B."/>
            <person name="Plummer A."/>
            <person name="Tallon L."/>
            <person name="Sadzewicz L."/>
            <person name="Zhao X."/>
            <person name="Boylan J."/>
            <person name="Ott S."/>
            <person name="Bowen H."/>
            <person name="Vavikolanu K."/>
            <person name="Mehta A."/>
            <person name="Aluvathingal J."/>
            <person name="Nadendla S."/>
            <person name="Myers T."/>
            <person name="Yan Y."/>
            <person name="Sichtig H."/>
        </authorList>
    </citation>
    <scope>NUCLEOTIDE SEQUENCE [LARGE SCALE GENOMIC DNA]</scope>
    <source>
        <strain evidence="2 3">FDAARGOS_899</strain>
    </source>
</reference>
<keyword evidence="1" id="KW-0175">Coiled coil</keyword>